<evidence type="ECO:0000256" key="2">
    <source>
        <dbReference type="ARBA" id="ARBA00022448"/>
    </source>
</evidence>
<evidence type="ECO:0000256" key="5">
    <source>
        <dbReference type="ARBA" id="ARBA00022692"/>
    </source>
</evidence>
<dbReference type="PANTHER" id="PTHR33451:SF3">
    <property type="entry name" value="MALATE-2H(+)_NA(+)-LACTATE ANTIPORTER"/>
    <property type="match status" value="1"/>
</dbReference>
<accession>A0A2V2ZWF8</accession>
<feature type="transmembrane region" description="Helical" evidence="9">
    <location>
        <begin position="359"/>
        <end position="378"/>
    </location>
</feature>
<dbReference type="InterPro" id="IPR018461">
    <property type="entry name" value="Na/H_Antiport_NhaC-like_C"/>
</dbReference>
<keyword evidence="4" id="KW-1003">Cell membrane</keyword>
<keyword evidence="6 9" id="KW-1133">Transmembrane helix</keyword>
<dbReference type="PANTHER" id="PTHR33451">
    <property type="entry name" value="MALATE-2H(+)/NA(+)-LACTATE ANTIPORTER"/>
    <property type="match status" value="1"/>
</dbReference>
<keyword evidence="5 9" id="KW-0812">Transmembrane</keyword>
<keyword evidence="3" id="KW-0050">Antiport</keyword>
<feature type="transmembrane region" description="Helical" evidence="9">
    <location>
        <begin position="104"/>
        <end position="125"/>
    </location>
</feature>
<feature type="transmembrane region" description="Helical" evidence="9">
    <location>
        <begin position="12"/>
        <end position="31"/>
    </location>
</feature>
<dbReference type="AlphaFoldDB" id="A0A2V2ZWF8"/>
<dbReference type="EMBL" id="QGTW01000005">
    <property type="protein sequence ID" value="PWW28793.1"/>
    <property type="molecule type" value="Genomic_DNA"/>
</dbReference>
<dbReference type="Pfam" id="PF03553">
    <property type="entry name" value="Na_H_antiporter"/>
    <property type="match status" value="1"/>
</dbReference>
<proteinExistence type="inferred from homology"/>
<feature type="transmembrane region" description="Helical" evidence="9">
    <location>
        <begin position="429"/>
        <end position="450"/>
    </location>
</feature>
<protein>
    <submittedName>
        <fullName evidence="11">Malate + proton/lactate + sodium antiporter (NhaC family)</fullName>
    </submittedName>
</protein>
<keyword evidence="7 9" id="KW-0472">Membrane</keyword>
<evidence type="ECO:0000313" key="12">
    <source>
        <dbReference type="Proteomes" id="UP000247150"/>
    </source>
</evidence>
<organism evidence="11 12">
    <name type="scientific">Cytobacillus oceanisediminis</name>
    <dbReference type="NCBI Taxonomy" id="665099"/>
    <lineage>
        <taxon>Bacteria</taxon>
        <taxon>Bacillati</taxon>
        <taxon>Bacillota</taxon>
        <taxon>Bacilli</taxon>
        <taxon>Bacillales</taxon>
        <taxon>Bacillaceae</taxon>
        <taxon>Cytobacillus</taxon>
    </lineage>
</organism>
<evidence type="ECO:0000256" key="8">
    <source>
        <dbReference type="ARBA" id="ARBA00038435"/>
    </source>
</evidence>
<dbReference type="RefSeq" id="WP_110064840.1">
    <property type="nucleotide sequence ID" value="NZ_QGTW01000005.1"/>
</dbReference>
<dbReference type="GO" id="GO:0005886">
    <property type="term" value="C:plasma membrane"/>
    <property type="evidence" value="ECO:0007669"/>
    <property type="project" value="UniProtKB-SubCell"/>
</dbReference>
<gene>
    <name evidence="11" type="ORF">DFO73_10528</name>
</gene>
<feature type="transmembrane region" description="Helical" evidence="9">
    <location>
        <begin position="192"/>
        <end position="215"/>
    </location>
</feature>
<feature type="transmembrane region" description="Helical" evidence="9">
    <location>
        <begin position="137"/>
        <end position="163"/>
    </location>
</feature>
<dbReference type="Proteomes" id="UP000247150">
    <property type="component" value="Unassembled WGS sequence"/>
</dbReference>
<feature type="domain" description="Na+/H+ antiporter NhaC-like C-terminal" evidence="10">
    <location>
        <begin position="160"/>
        <end position="452"/>
    </location>
</feature>
<dbReference type="NCBIfam" id="TIGR00931">
    <property type="entry name" value="antiport_nhaC"/>
    <property type="match status" value="1"/>
</dbReference>
<comment type="subcellular location">
    <subcellularLocation>
        <location evidence="1">Cell membrane</location>
        <topology evidence="1">Multi-pass membrane protein</topology>
    </subcellularLocation>
</comment>
<feature type="transmembrane region" description="Helical" evidence="9">
    <location>
        <begin position="235"/>
        <end position="253"/>
    </location>
</feature>
<comment type="caution">
    <text evidence="11">The sequence shown here is derived from an EMBL/GenBank/DDBJ whole genome shotgun (WGS) entry which is preliminary data.</text>
</comment>
<evidence type="ECO:0000313" key="11">
    <source>
        <dbReference type="EMBL" id="PWW28793.1"/>
    </source>
</evidence>
<evidence type="ECO:0000256" key="6">
    <source>
        <dbReference type="ARBA" id="ARBA00022989"/>
    </source>
</evidence>
<comment type="similarity">
    <text evidence="8">Belongs to the NhaC Na(+)/H(+) (TC 2.A.35) antiporter family.</text>
</comment>
<sequence length="475" mass="51217">MADKKRLPTMAEVMFVLVSFVVIMYLFVARIGLPIQLALFVSWFVIMLVGLKIGYRYLEMQKGILNGINNGLEAVLVLVTVGALIGTWIAGGIVPSIIYYGLTIINPTIFLFAAFAICTVTSLATGTSFGTAGTAGIAMMGIGHSFGIPIELVAGAVISGAYVGDKLSPLSDTTVMTASLSKVNLVEHIKSMLYVSTPAWIITGILFLLTGFFYVNGSGDLSRAEATMDSLQTHFSVSWYMLIPAAIVIIMLAMKMPSIPTIAFGALLGSLWAFLFQDMSMLDSIKTSYNGFAIESGVDFIDNLLNRGGIVSMLEVIVLILFALGVGGLMEHIGILQVICNKMLSWANNSGNVTLSTIIAGFFGNFFGGAAYVSIITASKITEKNYDRLGIDRRVLSRNTESGGTLTTPMVPWSDGGVYMATVLGVTTLAYLPFLWFNFIALAIAILYGYTNKFIWYTESEPTNQSISENKAINL</sequence>
<dbReference type="OrthoDB" id="9762978at2"/>
<evidence type="ECO:0000256" key="1">
    <source>
        <dbReference type="ARBA" id="ARBA00004651"/>
    </source>
</evidence>
<dbReference type="InterPro" id="IPR052180">
    <property type="entry name" value="NhaC_Na-H+_Antiporter"/>
</dbReference>
<evidence type="ECO:0000256" key="3">
    <source>
        <dbReference type="ARBA" id="ARBA00022449"/>
    </source>
</evidence>
<feature type="transmembrane region" description="Helical" evidence="9">
    <location>
        <begin position="75"/>
        <end position="98"/>
    </location>
</feature>
<evidence type="ECO:0000256" key="7">
    <source>
        <dbReference type="ARBA" id="ARBA00023136"/>
    </source>
</evidence>
<evidence type="ECO:0000259" key="10">
    <source>
        <dbReference type="Pfam" id="PF03553"/>
    </source>
</evidence>
<feature type="transmembrane region" description="Helical" evidence="9">
    <location>
        <begin position="316"/>
        <end position="339"/>
    </location>
</feature>
<feature type="transmembrane region" description="Helical" evidence="9">
    <location>
        <begin position="37"/>
        <end position="55"/>
    </location>
</feature>
<name>A0A2V2ZWF8_9BACI</name>
<feature type="transmembrane region" description="Helical" evidence="9">
    <location>
        <begin position="259"/>
        <end position="276"/>
    </location>
</feature>
<dbReference type="GO" id="GO:0015297">
    <property type="term" value="F:antiporter activity"/>
    <property type="evidence" value="ECO:0007669"/>
    <property type="project" value="UniProtKB-KW"/>
</dbReference>
<keyword evidence="2" id="KW-0813">Transport</keyword>
<dbReference type="InterPro" id="IPR004770">
    <property type="entry name" value="Na/H_antiport_NhaC"/>
</dbReference>
<evidence type="ECO:0000256" key="9">
    <source>
        <dbReference type="SAM" id="Phobius"/>
    </source>
</evidence>
<reference evidence="11 12" key="1">
    <citation type="submission" date="2018-05" db="EMBL/GenBank/DDBJ databases">
        <title>Freshwater and sediment microbial communities from various areas in North America, analyzing microbe dynamics in response to fracking.</title>
        <authorList>
            <person name="Lamendella R."/>
        </authorList>
    </citation>
    <scope>NUCLEOTIDE SEQUENCE [LARGE SCALE GENOMIC DNA]</scope>
    <source>
        <strain evidence="11 12">15_TX</strain>
    </source>
</reference>
<evidence type="ECO:0000256" key="4">
    <source>
        <dbReference type="ARBA" id="ARBA00022475"/>
    </source>
</evidence>